<keyword evidence="7 10" id="KW-0520">NAD</keyword>
<dbReference type="GO" id="GO:0033499">
    <property type="term" value="P:galactose catabolic process via UDP-galactose, Leloir pathway"/>
    <property type="evidence" value="ECO:0007669"/>
    <property type="project" value="TreeGrafter"/>
</dbReference>
<dbReference type="InterPro" id="IPR005886">
    <property type="entry name" value="UDP_G4E"/>
</dbReference>
<dbReference type="Gene3D" id="3.40.50.720">
    <property type="entry name" value="NAD(P)-binding Rossmann-like Domain"/>
    <property type="match status" value="1"/>
</dbReference>
<keyword evidence="13" id="KW-1185">Reference proteome</keyword>
<dbReference type="Gene3D" id="3.90.25.10">
    <property type="entry name" value="UDP-galactose 4-epimerase, domain 1"/>
    <property type="match status" value="1"/>
</dbReference>
<evidence type="ECO:0000256" key="7">
    <source>
        <dbReference type="ARBA" id="ARBA00023027"/>
    </source>
</evidence>
<evidence type="ECO:0000313" key="12">
    <source>
        <dbReference type="EMBL" id="MQX36374.1"/>
    </source>
</evidence>
<feature type="domain" description="NAD-dependent epimerase/dehydratase" evidence="11">
    <location>
        <begin position="4"/>
        <end position="252"/>
    </location>
</feature>
<dbReference type="AlphaFoldDB" id="A0A7X1ZD58"/>
<evidence type="ECO:0000259" key="11">
    <source>
        <dbReference type="Pfam" id="PF01370"/>
    </source>
</evidence>
<name>A0A7X1ZD58_9PROT</name>
<keyword evidence="9 10" id="KW-0119">Carbohydrate metabolism</keyword>
<evidence type="ECO:0000256" key="2">
    <source>
        <dbReference type="ARBA" id="ARBA00001911"/>
    </source>
</evidence>
<dbReference type="PANTHER" id="PTHR43725:SF53">
    <property type="entry name" value="UDP-ARABINOSE 4-EPIMERASE 1"/>
    <property type="match status" value="1"/>
</dbReference>
<evidence type="ECO:0000313" key="13">
    <source>
        <dbReference type="Proteomes" id="UP000434582"/>
    </source>
</evidence>
<evidence type="ECO:0000256" key="1">
    <source>
        <dbReference type="ARBA" id="ARBA00000083"/>
    </source>
</evidence>
<dbReference type="InterPro" id="IPR036291">
    <property type="entry name" value="NAD(P)-bd_dom_sf"/>
</dbReference>
<evidence type="ECO:0000256" key="6">
    <source>
        <dbReference type="ARBA" id="ARBA00018569"/>
    </source>
</evidence>
<dbReference type="EC" id="5.1.3.2" evidence="5 10"/>
<dbReference type="GO" id="GO:0003978">
    <property type="term" value="F:UDP-glucose 4-epimerase activity"/>
    <property type="evidence" value="ECO:0007669"/>
    <property type="project" value="UniProtKB-UniRule"/>
</dbReference>
<comment type="catalytic activity">
    <reaction evidence="1 10">
        <text>UDP-alpha-D-glucose = UDP-alpha-D-galactose</text>
        <dbReference type="Rhea" id="RHEA:22168"/>
        <dbReference type="ChEBI" id="CHEBI:58885"/>
        <dbReference type="ChEBI" id="CHEBI:66914"/>
        <dbReference type="EC" id="5.1.3.2"/>
    </reaction>
</comment>
<evidence type="ECO:0000256" key="10">
    <source>
        <dbReference type="RuleBase" id="RU366046"/>
    </source>
</evidence>
<keyword evidence="8 10" id="KW-0413">Isomerase</keyword>
<sequence length="338" mass="36060">MTAVLVTGGAGYIGSHVCKELHRRGVRPVVLDSLCNGHRAAVKWGPLCLADIADTEAVRAVVREHRPVAVIHMAGFIHVGESVAAPGQYWRNNVGGSLALVEALLAEGVRHVVFSSTCAVYGVPDALPIPETAALHPINPYGHTKLVVESILRDFRQAHGLQEVCLRYFNAAGADPDGEIGEMHDPEPHLVPNILRAITGGRSVFDLMGDDYDTRDGTCIRDYVHVTDLARVHVDALDYLISGGAPLALNLGTGQGHTVREVVAAVERITGRTVPVRVLSRRPGDPPELVANASNAARVLGFRPTLSDLDTIAGTAWRWHQSVRASRPAAAAAKKGAS</sequence>
<dbReference type="CDD" id="cd05247">
    <property type="entry name" value="UDP_G4E_1_SDR_e"/>
    <property type="match status" value="1"/>
</dbReference>
<comment type="pathway">
    <text evidence="3 10">Carbohydrate metabolism; galactose metabolism.</text>
</comment>
<comment type="subunit">
    <text evidence="10">Homodimer.</text>
</comment>
<evidence type="ECO:0000256" key="3">
    <source>
        <dbReference type="ARBA" id="ARBA00004947"/>
    </source>
</evidence>
<dbReference type="RefSeq" id="WP_153342812.1">
    <property type="nucleotide sequence ID" value="NZ_WIVE01000017.1"/>
</dbReference>
<proteinExistence type="inferred from homology"/>
<comment type="cofactor">
    <cofactor evidence="2 10">
        <name>NAD(+)</name>
        <dbReference type="ChEBI" id="CHEBI:57540"/>
    </cofactor>
</comment>
<dbReference type="OrthoDB" id="9801785at2"/>
<comment type="similarity">
    <text evidence="4 10">Belongs to the NAD(P)-dependent epimerase/dehydratase family.</text>
</comment>
<evidence type="ECO:0000256" key="5">
    <source>
        <dbReference type="ARBA" id="ARBA00013189"/>
    </source>
</evidence>
<accession>A0A7X1ZD58</accession>
<dbReference type="Proteomes" id="UP000434582">
    <property type="component" value="Unassembled WGS sequence"/>
</dbReference>
<dbReference type="PANTHER" id="PTHR43725">
    <property type="entry name" value="UDP-GLUCOSE 4-EPIMERASE"/>
    <property type="match status" value="1"/>
</dbReference>
<reference evidence="12 13" key="1">
    <citation type="submission" date="2019-10" db="EMBL/GenBank/DDBJ databases">
        <title>Draft whole-genome sequence of the purple nonsulfur photosynthetic bacterium Roseospira navarrensis DSM 15114.</title>
        <authorList>
            <person name="Kyndt J.A."/>
            <person name="Meyer T.E."/>
        </authorList>
    </citation>
    <scope>NUCLEOTIDE SEQUENCE [LARGE SCALE GENOMIC DNA]</scope>
    <source>
        <strain evidence="12 13">DSM 15114</strain>
    </source>
</reference>
<dbReference type="UniPathway" id="UPA00214"/>
<evidence type="ECO:0000256" key="8">
    <source>
        <dbReference type="ARBA" id="ARBA00023235"/>
    </source>
</evidence>
<dbReference type="Pfam" id="PF01370">
    <property type="entry name" value="Epimerase"/>
    <property type="match status" value="1"/>
</dbReference>
<evidence type="ECO:0000256" key="9">
    <source>
        <dbReference type="ARBA" id="ARBA00023277"/>
    </source>
</evidence>
<evidence type="ECO:0000256" key="4">
    <source>
        <dbReference type="ARBA" id="ARBA00007637"/>
    </source>
</evidence>
<dbReference type="SUPFAM" id="SSF51735">
    <property type="entry name" value="NAD(P)-binding Rossmann-fold domains"/>
    <property type="match status" value="1"/>
</dbReference>
<gene>
    <name evidence="12" type="primary">galE</name>
    <name evidence="12" type="ORF">GHC57_07560</name>
</gene>
<dbReference type="InterPro" id="IPR001509">
    <property type="entry name" value="Epimerase_deHydtase"/>
</dbReference>
<dbReference type="EMBL" id="WIVE01000017">
    <property type="protein sequence ID" value="MQX36374.1"/>
    <property type="molecule type" value="Genomic_DNA"/>
</dbReference>
<dbReference type="NCBIfam" id="TIGR01179">
    <property type="entry name" value="galE"/>
    <property type="match status" value="1"/>
</dbReference>
<organism evidence="12 13">
    <name type="scientific">Roseospira navarrensis</name>
    <dbReference type="NCBI Taxonomy" id="140058"/>
    <lineage>
        <taxon>Bacteria</taxon>
        <taxon>Pseudomonadati</taxon>
        <taxon>Pseudomonadota</taxon>
        <taxon>Alphaproteobacteria</taxon>
        <taxon>Rhodospirillales</taxon>
        <taxon>Rhodospirillaceae</taxon>
        <taxon>Roseospira</taxon>
    </lineage>
</organism>
<protein>
    <recommendedName>
        <fullName evidence="6 10">UDP-glucose 4-epimerase</fullName>
        <ecNumber evidence="5 10">5.1.3.2</ecNumber>
    </recommendedName>
</protein>
<comment type="caution">
    <text evidence="12">The sequence shown here is derived from an EMBL/GenBank/DDBJ whole genome shotgun (WGS) entry which is preliminary data.</text>
</comment>